<dbReference type="RefSeq" id="WP_188386141.1">
    <property type="nucleotide sequence ID" value="NZ_BMEY01000028.1"/>
</dbReference>
<evidence type="ECO:0000256" key="2">
    <source>
        <dbReference type="ARBA" id="ARBA00006906"/>
    </source>
</evidence>
<dbReference type="InterPro" id="IPR013785">
    <property type="entry name" value="Aldolase_TIM"/>
</dbReference>
<dbReference type="AlphaFoldDB" id="A0A916SCV1"/>
<evidence type="ECO:0000256" key="1">
    <source>
        <dbReference type="ARBA" id="ARBA00004761"/>
    </source>
</evidence>
<evidence type="ECO:0000256" key="4">
    <source>
        <dbReference type="ARBA" id="ARBA00023239"/>
    </source>
</evidence>
<dbReference type="Proteomes" id="UP000613512">
    <property type="component" value="Unassembled WGS sequence"/>
</dbReference>
<dbReference type="InterPro" id="IPR000887">
    <property type="entry name" value="Aldlse_KDPG_KHG"/>
</dbReference>
<protein>
    <submittedName>
        <fullName evidence="6">2-dehydro-3-deoxy-phosphogluconate aldolase</fullName>
    </submittedName>
</protein>
<name>A0A916SCV1_9BACI</name>
<comment type="similarity">
    <text evidence="2">Belongs to the KHG/KDPG aldolase family.</text>
</comment>
<evidence type="ECO:0000256" key="5">
    <source>
        <dbReference type="ARBA" id="ARBA00023277"/>
    </source>
</evidence>
<organism evidence="6 7">
    <name type="scientific">Ornithinibacillus halotolerans</name>
    <dbReference type="NCBI Taxonomy" id="1274357"/>
    <lineage>
        <taxon>Bacteria</taxon>
        <taxon>Bacillati</taxon>
        <taxon>Bacillota</taxon>
        <taxon>Bacilli</taxon>
        <taxon>Bacillales</taxon>
        <taxon>Bacillaceae</taxon>
        <taxon>Ornithinibacillus</taxon>
    </lineage>
</organism>
<comment type="pathway">
    <text evidence="1">Carbohydrate acid metabolism.</text>
</comment>
<reference evidence="6" key="2">
    <citation type="submission" date="2020-09" db="EMBL/GenBank/DDBJ databases">
        <authorList>
            <person name="Sun Q."/>
            <person name="Zhou Y."/>
        </authorList>
    </citation>
    <scope>NUCLEOTIDE SEQUENCE</scope>
    <source>
        <strain evidence="6">CGMCC 1.12408</strain>
    </source>
</reference>
<sequence>MNVLEKLKENPIVAVIRKADESNIVPIIEALSRGGVKAVEITAETPRVTNLVEKAVAAFDDDVLIGVGTVLDPETARATIIAGAKFIVSPTVNVDTLRLTNRYGVLNISGALTPTEILTAYENGAQMVKVFPANVFGPDYIKSVHGPLPHIPLMVTGGITLENMNDYFTKGGMAVGIGSNLVNVSKLQTEEDYQQLTNTARQYIDEFNKIKQG</sequence>
<keyword evidence="5" id="KW-0119">Carbohydrate metabolism</keyword>
<evidence type="ECO:0000313" key="7">
    <source>
        <dbReference type="Proteomes" id="UP000613512"/>
    </source>
</evidence>
<keyword evidence="4" id="KW-0456">Lyase</keyword>
<evidence type="ECO:0000256" key="3">
    <source>
        <dbReference type="ARBA" id="ARBA00011233"/>
    </source>
</evidence>
<comment type="subunit">
    <text evidence="3">Homotrimer.</text>
</comment>
<dbReference type="CDD" id="cd00452">
    <property type="entry name" value="KDPG_aldolase"/>
    <property type="match status" value="1"/>
</dbReference>
<comment type="caution">
    <text evidence="6">The sequence shown here is derived from an EMBL/GenBank/DDBJ whole genome shotgun (WGS) entry which is preliminary data.</text>
</comment>
<proteinExistence type="inferred from homology"/>
<dbReference type="NCBIfam" id="TIGR01182">
    <property type="entry name" value="eda"/>
    <property type="match status" value="1"/>
</dbReference>
<evidence type="ECO:0000313" key="6">
    <source>
        <dbReference type="EMBL" id="GGA90915.1"/>
    </source>
</evidence>
<accession>A0A916SCV1</accession>
<dbReference type="SUPFAM" id="SSF51569">
    <property type="entry name" value="Aldolase"/>
    <property type="match status" value="1"/>
</dbReference>
<dbReference type="EMBL" id="BMEY01000028">
    <property type="protein sequence ID" value="GGA90915.1"/>
    <property type="molecule type" value="Genomic_DNA"/>
</dbReference>
<dbReference type="PANTHER" id="PTHR30246:SF1">
    <property type="entry name" value="2-DEHYDRO-3-DEOXY-6-PHOSPHOGALACTONATE ALDOLASE-RELATED"/>
    <property type="match status" value="1"/>
</dbReference>
<keyword evidence="7" id="KW-1185">Reference proteome</keyword>
<dbReference type="Gene3D" id="3.20.20.70">
    <property type="entry name" value="Aldolase class I"/>
    <property type="match status" value="1"/>
</dbReference>
<dbReference type="Pfam" id="PF01081">
    <property type="entry name" value="Aldolase"/>
    <property type="match status" value="1"/>
</dbReference>
<dbReference type="PANTHER" id="PTHR30246">
    <property type="entry name" value="2-KETO-3-DEOXY-6-PHOSPHOGLUCONATE ALDOLASE"/>
    <property type="match status" value="1"/>
</dbReference>
<dbReference type="GO" id="GO:0016829">
    <property type="term" value="F:lyase activity"/>
    <property type="evidence" value="ECO:0007669"/>
    <property type="project" value="UniProtKB-KW"/>
</dbReference>
<reference evidence="6" key="1">
    <citation type="journal article" date="2014" name="Int. J. Syst. Evol. Microbiol.">
        <title>Complete genome sequence of Corynebacterium casei LMG S-19264T (=DSM 44701T), isolated from a smear-ripened cheese.</title>
        <authorList>
            <consortium name="US DOE Joint Genome Institute (JGI-PGF)"/>
            <person name="Walter F."/>
            <person name="Albersmeier A."/>
            <person name="Kalinowski J."/>
            <person name="Ruckert C."/>
        </authorList>
    </citation>
    <scope>NUCLEOTIDE SEQUENCE</scope>
    <source>
        <strain evidence="6">CGMCC 1.12408</strain>
    </source>
</reference>
<gene>
    <name evidence="6" type="ORF">GCM10008025_36790</name>
</gene>